<keyword evidence="3 5" id="KW-0560">Oxidoreductase</keyword>
<dbReference type="InterPro" id="IPR002346">
    <property type="entry name" value="Mopterin_DH_FAD-bd"/>
</dbReference>
<dbReference type="PANTHER" id="PTHR42659">
    <property type="entry name" value="XANTHINE DEHYDROGENASE SUBUNIT C-RELATED"/>
    <property type="match status" value="1"/>
</dbReference>
<dbReference type="InterPro" id="IPR005107">
    <property type="entry name" value="CO_DH_flav_C"/>
</dbReference>
<sequence length="288" mass="30127">MKPPPFAFKRAASVDEAVALLAEAGDEAKLIAGGQSLVPLLAFRLARPSHLIDISSVATARGLHREDGALRIGALTRHRDLETSNGLTGCHRALREAAAHIGHLPIRSVGTLGGSIAHADPAAELPTTLIALNARIIMRSLSGERTMAGEDFFTGPFMTELEPDEMVVGVDVPDAAGVTSAFEEIRYRSGDFAIAATAVALGSDSTGRVIEPRIALAGVGPCPARAQTAEQSLVGRFLEPAVIAEAARAAADDCDPPTDNHASAAYRRELVAVTVGRALHRLAAEVDR</sequence>
<dbReference type="Gene3D" id="3.30.465.10">
    <property type="match status" value="1"/>
</dbReference>
<dbReference type="InterPro" id="IPR036318">
    <property type="entry name" value="FAD-bd_PCMH-like_sf"/>
</dbReference>
<reference evidence="5" key="1">
    <citation type="submission" date="2023-03" db="EMBL/GenBank/DDBJ databases">
        <title>Draft genome sequence of a Mycolicibacterium mageritense strain H4_3_1 isolated from a hybrid biological-inorganic system reactor.</title>
        <authorList>
            <person name="Feng X."/>
            <person name="Kazama D."/>
            <person name="Sato K."/>
            <person name="Kobayashi H."/>
        </authorList>
    </citation>
    <scope>NUCLEOTIDE SEQUENCE</scope>
    <source>
        <strain evidence="5">H4_3_1</strain>
    </source>
</reference>
<evidence type="ECO:0000256" key="3">
    <source>
        <dbReference type="ARBA" id="ARBA00023002"/>
    </source>
</evidence>
<dbReference type="SUPFAM" id="SSF55447">
    <property type="entry name" value="CO dehydrogenase flavoprotein C-terminal domain-like"/>
    <property type="match status" value="1"/>
</dbReference>
<dbReference type="InterPro" id="IPR016169">
    <property type="entry name" value="FAD-bd_PCMH_sub2"/>
</dbReference>
<dbReference type="EC" id="1.5.99.14" evidence="5"/>
<accession>A0AAI8TQG8</accession>
<keyword evidence="2" id="KW-0274">FAD</keyword>
<name>A0AAI8TQG8_MYCME</name>
<dbReference type="InterPro" id="IPR016167">
    <property type="entry name" value="FAD-bd_PCMH_sub1"/>
</dbReference>
<dbReference type="PANTHER" id="PTHR42659:SF2">
    <property type="entry name" value="XANTHINE DEHYDROGENASE SUBUNIT C-RELATED"/>
    <property type="match status" value="1"/>
</dbReference>
<evidence type="ECO:0000313" key="5">
    <source>
        <dbReference type="EMBL" id="BDY26675.1"/>
    </source>
</evidence>
<evidence type="ECO:0000256" key="2">
    <source>
        <dbReference type="ARBA" id="ARBA00022827"/>
    </source>
</evidence>
<evidence type="ECO:0000256" key="1">
    <source>
        <dbReference type="ARBA" id="ARBA00022630"/>
    </source>
</evidence>
<dbReference type="InterPro" id="IPR036683">
    <property type="entry name" value="CO_DH_flav_C_dom_sf"/>
</dbReference>
<dbReference type="SMART" id="SM01092">
    <property type="entry name" value="CO_deh_flav_C"/>
    <property type="match status" value="1"/>
</dbReference>
<feature type="domain" description="FAD-binding PCMH-type" evidence="4">
    <location>
        <begin position="1"/>
        <end position="177"/>
    </location>
</feature>
<dbReference type="EMBL" id="AP027452">
    <property type="protein sequence ID" value="BDY26675.1"/>
    <property type="molecule type" value="Genomic_DNA"/>
</dbReference>
<keyword evidence="1" id="KW-0285">Flavoprotein</keyword>
<dbReference type="Pfam" id="PF03450">
    <property type="entry name" value="CO_deh_flav_C"/>
    <property type="match status" value="1"/>
</dbReference>
<gene>
    <name evidence="5" type="primary">kdhA_1</name>
    <name evidence="5" type="ORF">hbim_00590</name>
</gene>
<dbReference type="GO" id="GO:0034909">
    <property type="term" value="F:6-hydroxypseudooxynicotine dehydrogenase activity"/>
    <property type="evidence" value="ECO:0007669"/>
    <property type="project" value="UniProtKB-EC"/>
</dbReference>
<dbReference type="AlphaFoldDB" id="A0AAI8TQG8"/>
<dbReference type="Pfam" id="PF00941">
    <property type="entry name" value="FAD_binding_5"/>
    <property type="match status" value="1"/>
</dbReference>
<dbReference type="Proteomes" id="UP001241092">
    <property type="component" value="Chromosome"/>
</dbReference>
<dbReference type="InterPro" id="IPR016166">
    <property type="entry name" value="FAD-bd_PCMH"/>
</dbReference>
<evidence type="ECO:0000313" key="6">
    <source>
        <dbReference type="Proteomes" id="UP001241092"/>
    </source>
</evidence>
<evidence type="ECO:0000259" key="4">
    <source>
        <dbReference type="PROSITE" id="PS51387"/>
    </source>
</evidence>
<dbReference type="SUPFAM" id="SSF56176">
    <property type="entry name" value="FAD-binding/transporter-associated domain-like"/>
    <property type="match status" value="1"/>
</dbReference>
<dbReference type="InterPro" id="IPR051312">
    <property type="entry name" value="Diverse_Substr_Oxidored"/>
</dbReference>
<dbReference type="RefSeq" id="WP_276822096.1">
    <property type="nucleotide sequence ID" value="NZ_AP027452.1"/>
</dbReference>
<protein>
    <submittedName>
        <fullName evidence="5">6-hydroxypseudooxynicotine dehydrogenase complex subunit alpha</fullName>
        <ecNumber evidence="5">1.5.99.14</ecNumber>
    </submittedName>
</protein>
<organism evidence="5 6">
    <name type="scientific">Mycolicibacterium mageritense</name>
    <name type="common">Mycobacterium mageritense</name>
    <dbReference type="NCBI Taxonomy" id="53462"/>
    <lineage>
        <taxon>Bacteria</taxon>
        <taxon>Bacillati</taxon>
        <taxon>Actinomycetota</taxon>
        <taxon>Actinomycetes</taxon>
        <taxon>Mycobacteriales</taxon>
        <taxon>Mycobacteriaceae</taxon>
        <taxon>Mycolicibacterium</taxon>
    </lineage>
</organism>
<dbReference type="GO" id="GO:0071949">
    <property type="term" value="F:FAD binding"/>
    <property type="evidence" value="ECO:0007669"/>
    <property type="project" value="InterPro"/>
</dbReference>
<proteinExistence type="predicted"/>
<dbReference type="Gene3D" id="3.30.390.50">
    <property type="entry name" value="CO dehydrogenase flavoprotein, C-terminal domain"/>
    <property type="match status" value="1"/>
</dbReference>
<dbReference type="PROSITE" id="PS51387">
    <property type="entry name" value="FAD_PCMH"/>
    <property type="match status" value="1"/>
</dbReference>
<dbReference type="Gene3D" id="3.30.43.10">
    <property type="entry name" value="Uridine Diphospho-n-acetylenolpyruvylglucosamine Reductase, domain 2"/>
    <property type="match status" value="1"/>
</dbReference>